<feature type="chain" id="PRO_5014909793" description="Preprotein translocase subunit YajC" evidence="1">
    <location>
        <begin position="27"/>
        <end position="569"/>
    </location>
</feature>
<dbReference type="AlphaFoldDB" id="A0A2N0I324"/>
<feature type="signal peptide" evidence="1">
    <location>
        <begin position="1"/>
        <end position="26"/>
    </location>
</feature>
<evidence type="ECO:0000313" key="2">
    <source>
        <dbReference type="EMBL" id="PKB25596.1"/>
    </source>
</evidence>
<name>A0A2N0I324_9SPHN</name>
<dbReference type="RefSeq" id="WP_100866020.1">
    <property type="nucleotide sequence ID" value="NZ_PHUF01000002.1"/>
</dbReference>
<gene>
    <name evidence="2" type="ORF">B0I00_0798</name>
</gene>
<keyword evidence="3" id="KW-1185">Reference proteome</keyword>
<keyword evidence="1" id="KW-0732">Signal</keyword>
<evidence type="ECO:0000256" key="1">
    <source>
        <dbReference type="SAM" id="SignalP"/>
    </source>
</evidence>
<dbReference type="OrthoDB" id="7416805at2"/>
<dbReference type="EMBL" id="PHUF01000002">
    <property type="protein sequence ID" value="PKB25596.1"/>
    <property type="molecule type" value="Genomic_DNA"/>
</dbReference>
<protein>
    <recommendedName>
        <fullName evidence="4">Preprotein translocase subunit YajC</fullName>
    </recommendedName>
</protein>
<evidence type="ECO:0000313" key="3">
    <source>
        <dbReference type="Proteomes" id="UP000232587"/>
    </source>
</evidence>
<comment type="caution">
    <text evidence="2">The sequence shown here is derived from an EMBL/GenBank/DDBJ whole genome shotgun (WGS) entry which is preliminary data.</text>
</comment>
<sequence length="569" mass="59934">MKPALALYRLLTAALLALGVPCALHAQGLPDDASDSDEASIVETPVTGGGGAKRAPHVTVAPYIEASQVLLTQLSPGSDTLTYTSLAAGLDAVASTRRAQGALSLRYERRIGWEAGSVDSDTLSGIARAQVSVVPRLLTIEAGAMAARTGFDSNGSTASGVELGNSTNIYSVFAGPSIATQRGDVAIEGHYRYGYTKVSTPDARIALGGTDPVDLFDSSSNHNAKFHVGTRAGQTLPVGLGAGIGFNREDVSNLDQRIEDFHARGDLAVPVSDDLQLLGGLGWEKVEVSSRDALRDQATGLPVIGSDGRYVTDRSVPRQIAFESEGLIWDAGVMWRPSRRTAVEAHVGWRYGSRTYYGSAAYAPNARTAVNVSVYDSLSGLGAAINRALVALPTEFEAVRNPLTGELLGCVTPQGPLKSSDATCLNGAFYSLRSSVFRGRGVTASVNFRTGRLGYGLGAGYDRRRFIAVPGTIIGATNLTIDETWWVAAYLKGRIDQQSSFGASLWANWFESGSALTGNSSALGANGSYNRLITDRLVATAALGITGVNRDDAVDAWTAQALAGLRYEF</sequence>
<proteinExistence type="predicted"/>
<organism evidence="2 3">
    <name type="scientific">Novosphingobium kunmingense</name>
    <dbReference type="NCBI Taxonomy" id="1211806"/>
    <lineage>
        <taxon>Bacteria</taxon>
        <taxon>Pseudomonadati</taxon>
        <taxon>Pseudomonadota</taxon>
        <taxon>Alphaproteobacteria</taxon>
        <taxon>Sphingomonadales</taxon>
        <taxon>Sphingomonadaceae</taxon>
        <taxon>Novosphingobium</taxon>
    </lineage>
</organism>
<reference evidence="2 3" key="1">
    <citation type="submission" date="2017-11" db="EMBL/GenBank/DDBJ databases">
        <title>Genomic Encyclopedia of Type Strains, Phase III (KMG-III): the genomes of soil and plant-associated and newly described type strains.</title>
        <authorList>
            <person name="Whitman W."/>
        </authorList>
    </citation>
    <scope>NUCLEOTIDE SEQUENCE [LARGE SCALE GENOMIC DNA]</scope>
    <source>
        <strain evidence="2 3">CGMCC 1.12274</strain>
    </source>
</reference>
<dbReference type="Proteomes" id="UP000232587">
    <property type="component" value="Unassembled WGS sequence"/>
</dbReference>
<evidence type="ECO:0008006" key="4">
    <source>
        <dbReference type="Google" id="ProtNLM"/>
    </source>
</evidence>
<accession>A0A2N0I324</accession>